<evidence type="ECO:0000256" key="3">
    <source>
        <dbReference type="ARBA" id="ARBA00022844"/>
    </source>
</evidence>
<comment type="subcellular location">
    <subcellularLocation>
        <location evidence="1">Virion</location>
    </subcellularLocation>
</comment>
<dbReference type="InterPro" id="IPR001337">
    <property type="entry name" value="TMV-like_coat"/>
</dbReference>
<dbReference type="EMBL" id="MW961157">
    <property type="protein sequence ID" value="QZA75386.1"/>
    <property type="molecule type" value="Genomic_RNA"/>
</dbReference>
<proteinExistence type="predicted"/>
<dbReference type="GO" id="GO:0019028">
    <property type="term" value="C:viral capsid"/>
    <property type="evidence" value="ECO:0007669"/>
    <property type="project" value="UniProtKB-KW"/>
</dbReference>
<dbReference type="GO" id="GO:0005198">
    <property type="term" value="F:structural molecule activity"/>
    <property type="evidence" value="ECO:0007669"/>
    <property type="project" value="InterPro"/>
</dbReference>
<keyword evidence="2 4" id="KW-0167">Capsid protein</keyword>
<protein>
    <submittedName>
        <fullName evidence="4">Coat protein</fullName>
    </submittedName>
</protein>
<dbReference type="InterPro" id="IPR036417">
    <property type="entry name" value="TMV-like_coat_sf"/>
</dbReference>
<sequence length="207" mass="22645">MSNIAEVSRGGGHYGVDPWRQHIIKNRINADWWIRLDHWENLLADLRGVSFEVNSSRSQVADFINRVPKDLPAGVSVRFPGPRGNLGSTNYTEVYFVRVKSELKQKLLSLIAAADQGKNRDVEVGRPNAPVVSTGAGGNQAIVAQRGVNTVRDQQPLRDGSLHYRYLVQDIELAGAEQFDRALFEETFSLNWTVVAPPAGGGGGGAP</sequence>
<keyword evidence="3" id="KW-0946">Virion</keyword>
<accession>A0A8G1LU03</accession>
<evidence type="ECO:0000313" key="4">
    <source>
        <dbReference type="EMBL" id="QZA75386.1"/>
    </source>
</evidence>
<dbReference type="Gene3D" id="1.20.120.70">
    <property type="entry name" value="Tobacco mosaic virus-like, coat protein"/>
    <property type="match status" value="1"/>
</dbReference>
<gene>
    <name evidence="4" type="primary">ORF1</name>
</gene>
<evidence type="ECO:0000256" key="1">
    <source>
        <dbReference type="ARBA" id="ARBA00004328"/>
    </source>
</evidence>
<dbReference type="SUPFAM" id="SSF47195">
    <property type="entry name" value="TMV-like viral coat proteins"/>
    <property type="match status" value="1"/>
</dbReference>
<organism evidence="4">
    <name type="scientific">Peanut clump virus</name>
    <dbReference type="NCBI Taxonomy" id="28355"/>
    <lineage>
        <taxon>Viruses</taxon>
        <taxon>Riboviria</taxon>
        <taxon>Orthornavirae</taxon>
        <taxon>Kitrinoviricota</taxon>
        <taxon>Alsuviricetes</taxon>
        <taxon>Martellivirales</taxon>
        <taxon>Virgaviridae</taxon>
        <taxon>Pecluvirus</taxon>
        <taxon>Pecluvirus arachidis</taxon>
    </lineage>
</organism>
<evidence type="ECO:0000256" key="2">
    <source>
        <dbReference type="ARBA" id="ARBA00022561"/>
    </source>
</evidence>
<reference evidence="4" key="1">
    <citation type="submission" date="2021-04" db="EMBL/GenBank/DDBJ databases">
        <title>Plant Virus Collection isolate.</title>
        <authorList>
            <person name="Knierim D."/>
            <person name="Margaria P."/>
            <person name="Menzel W."/>
            <person name="Winter S."/>
        </authorList>
    </citation>
    <scope>NUCLEOTIDE SEQUENCE</scope>
    <source>
        <strain evidence="4">DSMZ PV-0291</strain>
    </source>
</reference>
<dbReference type="Pfam" id="PF00721">
    <property type="entry name" value="TMV_coat"/>
    <property type="match status" value="1"/>
</dbReference>
<name>A0A8G1LU03_9VIRU</name>